<comment type="function">
    <text evidence="11">Casein kinases are operationally defined by their preferential utilization of acidic proteins such as caseins as substrates. It can phosphorylate a large number of proteins.</text>
</comment>
<keyword evidence="10 12" id="KW-0067">ATP-binding</keyword>
<comment type="caution">
    <text evidence="16">The sequence shown here is derived from an EMBL/GenBank/DDBJ whole genome shotgun (WGS) entry which is preliminary data.</text>
</comment>
<evidence type="ECO:0000259" key="15">
    <source>
        <dbReference type="PROSITE" id="PS50011"/>
    </source>
</evidence>
<evidence type="ECO:0000256" key="14">
    <source>
        <dbReference type="SAM" id="MobiDB-lite"/>
    </source>
</evidence>
<dbReference type="OrthoDB" id="5800476at2759"/>
<keyword evidence="17" id="KW-1185">Reference proteome</keyword>
<feature type="region of interest" description="Disordered" evidence="14">
    <location>
        <begin position="347"/>
        <end position="485"/>
    </location>
</feature>
<dbReference type="PROSITE" id="PS00107">
    <property type="entry name" value="PROTEIN_KINASE_ATP"/>
    <property type="match status" value="1"/>
</dbReference>
<evidence type="ECO:0000256" key="11">
    <source>
        <dbReference type="ARBA" id="ARBA00024949"/>
    </source>
</evidence>
<dbReference type="Gene3D" id="1.10.510.10">
    <property type="entry name" value="Transferase(Phosphotransferase) domain 1"/>
    <property type="match status" value="1"/>
</dbReference>
<evidence type="ECO:0000313" key="17">
    <source>
        <dbReference type="Proteomes" id="UP000275267"/>
    </source>
</evidence>
<dbReference type="EMBL" id="PQIB02000010">
    <property type="protein sequence ID" value="RLM92295.1"/>
    <property type="molecule type" value="Genomic_DNA"/>
</dbReference>
<evidence type="ECO:0000256" key="3">
    <source>
        <dbReference type="ARBA" id="ARBA00011245"/>
    </source>
</evidence>
<dbReference type="PANTHER" id="PTHR11909">
    <property type="entry name" value="CASEIN KINASE-RELATED"/>
    <property type="match status" value="1"/>
</dbReference>
<dbReference type="PROSITE" id="PS00108">
    <property type="entry name" value="PROTEIN_KINASE_ST"/>
    <property type="match status" value="1"/>
</dbReference>
<comment type="subcellular location">
    <subcellularLocation>
        <location evidence="1">Cytoplasm</location>
    </subcellularLocation>
</comment>
<dbReference type="InterPro" id="IPR000719">
    <property type="entry name" value="Prot_kinase_dom"/>
</dbReference>
<dbReference type="GO" id="GO:0004674">
    <property type="term" value="F:protein serine/threonine kinase activity"/>
    <property type="evidence" value="ECO:0007669"/>
    <property type="project" value="UniProtKB-KW"/>
</dbReference>
<dbReference type="FunFam" id="1.10.510.10:FF:000134">
    <property type="entry name" value="Casein kinase I isoform delta-like"/>
    <property type="match status" value="1"/>
</dbReference>
<proteinExistence type="inferred from homology"/>
<gene>
    <name evidence="16" type="ORF">C2845_PM08G23360</name>
</gene>
<keyword evidence="9" id="KW-0418">Kinase</keyword>
<dbReference type="SUPFAM" id="SSF56112">
    <property type="entry name" value="Protein kinase-like (PK-like)"/>
    <property type="match status" value="1"/>
</dbReference>
<evidence type="ECO:0000256" key="8">
    <source>
        <dbReference type="ARBA" id="ARBA00022741"/>
    </source>
</evidence>
<dbReference type="PROSITE" id="PS50011">
    <property type="entry name" value="PROTEIN_KINASE_DOM"/>
    <property type="match status" value="1"/>
</dbReference>
<evidence type="ECO:0000256" key="1">
    <source>
        <dbReference type="ARBA" id="ARBA00004496"/>
    </source>
</evidence>
<reference evidence="17" key="1">
    <citation type="journal article" date="2019" name="Nat. Commun.">
        <title>The genome of broomcorn millet.</title>
        <authorList>
            <person name="Zou C."/>
            <person name="Miki D."/>
            <person name="Li D."/>
            <person name="Tang Q."/>
            <person name="Xiao L."/>
            <person name="Rajput S."/>
            <person name="Deng P."/>
            <person name="Jia W."/>
            <person name="Huang R."/>
            <person name="Zhang M."/>
            <person name="Sun Y."/>
            <person name="Hu J."/>
            <person name="Fu X."/>
            <person name="Schnable P.S."/>
            <person name="Li F."/>
            <person name="Zhang H."/>
            <person name="Feng B."/>
            <person name="Zhu X."/>
            <person name="Liu R."/>
            <person name="Schnable J.C."/>
            <person name="Zhu J.-K."/>
            <person name="Zhang H."/>
        </authorList>
    </citation>
    <scope>NUCLEOTIDE SEQUENCE [LARGE SCALE GENOMIC DNA]</scope>
</reference>
<dbReference type="InterPro" id="IPR050235">
    <property type="entry name" value="CK1_Ser-Thr_kinase"/>
</dbReference>
<dbReference type="Proteomes" id="UP000275267">
    <property type="component" value="Unassembled WGS sequence"/>
</dbReference>
<dbReference type="FunFam" id="3.30.200.20:FF:000538">
    <property type="entry name" value="Putative Casein kinase I"/>
    <property type="match status" value="1"/>
</dbReference>
<comment type="subunit">
    <text evidence="3">Monomer.</text>
</comment>
<keyword evidence="5" id="KW-0963">Cytoplasm</keyword>
<dbReference type="GO" id="GO:0005737">
    <property type="term" value="C:cytoplasm"/>
    <property type="evidence" value="ECO:0007669"/>
    <property type="project" value="UniProtKB-SubCell"/>
</dbReference>
<dbReference type="InterPro" id="IPR008271">
    <property type="entry name" value="Ser/Thr_kinase_AS"/>
</dbReference>
<dbReference type="Pfam" id="PF00069">
    <property type="entry name" value="Pkinase"/>
    <property type="match status" value="1"/>
</dbReference>
<dbReference type="AlphaFoldDB" id="A0A3L6QZ54"/>
<name>A0A3L6QZ54_PANMI</name>
<evidence type="ECO:0000256" key="10">
    <source>
        <dbReference type="ARBA" id="ARBA00022840"/>
    </source>
</evidence>
<evidence type="ECO:0000256" key="5">
    <source>
        <dbReference type="ARBA" id="ARBA00022490"/>
    </source>
</evidence>
<feature type="compositionally biased region" description="Low complexity" evidence="14">
    <location>
        <begin position="396"/>
        <end position="412"/>
    </location>
</feature>
<feature type="compositionally biased region" description="Polar residues" evidence="14">
    <location>
        <begin position="456"/>
        <end position="467"/>
    </location>
</feature>
<evidence type="ECO:0000256" key="6">
    <source>
        <dbReference type="ARBA" id="ARBA00022527"/>
    </source>
</evidence>
<organism evidence="16 17">
    <name type="scientific">Panicum miliaceum</name>
    <name type="common">Proso millet</name>
    <name type="synonym">Broomcorn millet</name>
    <dbReference type="NCBI Taxonomy" id="4540"/>
    <lineage>
        <taxon>Eukaryota</taxon>
        <taxon>Viridiplantae</taxon>
        <taxon>Streptophyta</taxon>
        <taxon>Embryophyta</taxon>
        <taxon>Tracheophyta</taxon>
        <taxon>Spermatophyta</taxon>
        <taxon>Magnoliopsida</taxon>
        <taxon>Liliopsida</taxon>
        <taxon>Poales</taxon>
        <taxon>Poaceae</taxon>
        <taxon>PACMAD clade</taxon>
        <taxon>Panicoideae</taxon>
        <taxon>Panicodae</taxon>
        <taxon>Paniceae</taxon>
        <taxon>Panicinae</taxon>
        <taxon>Panicum</taxon>
        <taxon>Panicum sect. Panicum</taxon>
    </lineage>
</organism>
<evidence type="ECO:0000313" key="16">
    <source>
        <dbReference type="EMBL" id="RLM92295.1"/>
    </source>
</evidence>
<evidence type="ECO:0000256" key="12">
    <source>
        <dbReference type="PROSITE-ProRule" id="PRU10141"/>
    </source>
</evidence>
<comment type="similarity">
    <text evidence="2">Belongs to the protein kinase superfamily. CK1 Ser/Thr protein kinase family. Casein kinase I subfamily.</text>
</comment>
<evidence type="ECO:0000256" key="4">
    <source>
        <dbReference type="ARBA" id="ARBA00012513"/>
    </source>
</evidence>
<evidence type="ECO:0000256" key="7">
    <source>
        <dbReference type="ARBA" id="ARBA00022679"/>
    </source>
</evidence>
<protein>
    <recommendedName>
        <fullName evidence="4">non-specific serine/threonine protein kinase</fullName>
        <ecNumber evidence="4">2.7.11.1</ecNumber>
    </recommendedName>
</protein>
<keyword evidence="7" id="KW-0808">Transferase</keyword>
<keyword evidence="6 13" id="KW-0723">Serine/threonine-protein kinase</keyword>
<dbReference type="EC" id="2.7.11.1" evidence="4"/>
<dbReference type="STRING" id="4540.A0A3L6QZ54"/>
<dbReference type="InterPro" id="IPR017441">
    <property type="entry name" value="Protein_kinase_ATP_BS"/>
</dbReference>
<dbReference type="InterPro" id="IPR011009">
    <property type="entry name" value="Kinase-like_dom_sf"/>
</dbReference>
<dbReference type="SMART" id="SM00220">
    <property type="entry name" value="S_TKc"/>
    <property type="match status" value="1"/>
</dbReference>
<dbReference type="CDD" id="cd14125">
    <property type="entry name" value="STKc_CK1_delta_epsilon"/>
    <property type="match status" value="1"/>
</dbReference>
<dbReference type="GO" id="GO:0005524">
    <property type="term" value="F:ATP binding"/>
    <property type="evidence" value="ECO:0007669"/>
    <property type="project" value="UniProtKB-UniRule"/>
</dbReference>
<evidence type="ECO:0000256" key="13">
    <source>
        <dbReference type="RuleBase" id="RU000304"/>
    </source>
</evidence>
<feature type="domain" description="Protein kinase" evidence="15">
    <location>
        <begin position="9"/>
        <end position="278"/>
    </location>
</feature>
<accession>A0A3L6QZ54</accession>
<evidence type="ECO:0000256" key="2">
    <source>
        <dbReference type="ARBA" id="ARBA00005926"/>
    </source>
</evidence>
<evidence type="ECO:0000256" key="9">
    <source>
        <dbReference type="ARBA" id="ARBA00022777"/>
    </source>
</evidence>
<sequence length="485" mass="54405">MEPRVGNKFRLGRKIGSGSFGEIYLGTNIQTNEEVAIKLENVKTKHPQLLYESKIYRILQGGTGIPNVRWFGVEGDYNVLVMDLLGPSLEDLFNFCSRKLSLKTVLMLADQMINRVEFVHSKSFLHRDIKPDNFLMGLGRRANQVYIIDFGLAKKYRDTSTHQHIPYRENKNLTGTARYASVNTHLGIEQSRRDDLESLGYVLMYFLRGSLPWQGLKAGTKKQKYEKISEKKVATSIEALCRGYPTEFASYFHYCRSLRFDDKPDYSYLKRLFRDLFIREGFQFDYVFDWTILKYQQSQIATAPPRAVGHGAGPSGLAPALQNDRQSAFDQVRLIVYLSGHEEARTSGWSSMDRRRTPPPITSVGTLSKQKAPVGNDVTTSNGAVISASGINFLGRSSGSSRKPVVSSSRDVVATDSSEPSRARTTDASPGALRRASGPQRSSPVHSAEQKRSTSGRHPSNVKNYDSTLKGIEGLNFDGDKRVQY</sequence>
<feature type="binding site" evidence="12">
    <location>
        <position position="38"/>
    </location>
    <ligand>
        <name>ATP</name>
        <dbReference type="ChEBI" id="CHEBI:30616"/>
    </ligand>
</feature>
<keyword evidence="8 12" id="KW-0547">Nucleotide-binding</keyword>